<dbReference type="GO" id="GO:0006270">
    <property type="term" value="P:DNA replication initiation"/>
    <property type="evidence" value="ECO:0007669"/>
    <property type="project" value="InterPro"/>
</dbReference>
<comment type="caution">
    <text evidence="4">The sequence shown here is derived from an EMBL/GenBank/DDBJ whole genome shotgun (WGS) entry which is preliminary data.</text>
</comment>
<feature type="region of interest" description="Disordered" evidence="2">
    <location>
        <begin position="676"/>
        <end position="716"/>
    </location>
</feature>
<dbReference type="InterPro" id="IPR042511">
    <property type="entry name" value="Sld3"/>
</dbReference>
<feature type="region of interest" description="Disordered" evidence="2">
    <location>
        <begin position="1039"/>
        <end position="1078"/>
    </location>
</feature>
<feature type="compositionally biased region" description="Polar residues" evidence="2">
    <location>
        <begin position="17"/>
        <end position="39"/>
    </location>
</feature>
<feature type="compositionally biased region" description="Polar residues" evidence="2">
    <location>
        <begin position="196"/>
        <end position="211"/>
    </location>
</feature>
<feature type="compositionally biased region" description="Basic and acidic residues" evidence="2">
    <location>
        <begin position="1054"/>
        <end position="1072"/>
    </location>
</feature>
<feature type="region of interest" description="Disordered" evidence="2">
    <location>
        <begin position="961"/>
        <end position="991"/>
    </location>
</feature>
<feature type="region of interest" description="Disordered" evidence="2">
    <location>
        <begin position="1"/>
        <end position="53"/>
    </location>
</feature>
<dbReference type="GO" id="GO:0031261">
    <property type="term" value="C:DNA replication preinitiation complex"/>
    <property type="evidence" value="ECO:0007669"/>
    <property type="project" value="TreeGrafter"/>
</dbReference>
<accession>A0A1C1CT78</accession>
<feature type="region of interest" description="Disordered" evidence="2">
    <location>
        <begin position="192"/>
        <end position="211"/>
    </location>
</feature>
<dbReference type="Pfam" id="PF08639">
    <property type="entry name" value="Sld3_STD"/>
    <property type="match status" value="1"/>
</dbReference>
<evidence type="ECO:0000313" key="4">
    <source>
        <dbReference type="EMBL" id="OCT51699.1"/>
    </source>
</evidence>
<dbReference type="eggNOG" id="ENOG502S01X">
    <property type="taxonomic scope" value="Eukaryota"/>
</dbReference>
<feature type="region of interest" description="Disordered" evidence="2">
    <location>
        <begin position="845"/>
        <end position="868"/>
    </location>
</feature>
<feature type="domain" description="DNA replication regulator Sld3 C-terminal" evidence="3">
    <location>
        <begin position="382"/>
        <end position="923"/>
    </location>
</feature>
<dbReference type="AlphaFoldDB" id="A0A1C1CT78"/>
<dbReference type="InterPro" id="IPR013948">
    <property type="entry name" value="DNA_replication_reg_Sld3_C"/>
</dbReference>
<evidence type="ECO:0000313" key="5">
    <source>
        <dbReference type="Proteomes" id="UP000094526"/>
    </source>
</evidence>
<dbReference type="PANTHER" id="PTHR28067">
    <property type="entry name" value="DNA REPLICATION REGULATOR SLD3"/>
    <property type="match status" value="1"/>
</dbReference>
<dbReference type="PANTHER" id="PTHR28067:SF1">
    <property type="entry name" value="DNA REPLICATION REGULATOR SLD3"/>
    <property type="match status" value="1"/>
</dbReference>
<keyword evidence="1" id="KW-0175">Coiled coil</keyword>
<sequence>MQAPISVERHQPALTPATDNSLNVASNHTLRSSTSTPGFSSRKRKSSDLDNDCRDTSAETFTANILSTKSTGPSPNSGQGTVAGTATFAPVTLVARACLPLAWLDCSSSTPRLVFQADVPPVVEEWEQRLLVVRRLPTGCLFAVEKVGSTPATFVACALHGWVTEAWCHDAAIGKVASVRVEDLLSGVGNEDADTYTYTGTHSRTASGSSSATLPIAAVGLGSSKGPKRPNNRRGALARMSILALKEPAATSGGVEAVVSPSIQQQKQEQSTDPNDQERTSAGSAPAVLQRPEVAQSPVQESLPITPAAQIGTQNPFEMSMAAIEAGVPEQNPSKSGEAGLLESQAMNLREAGLSEPQPISGREPDAGLHNTLPDTNPLAPERLRAQYFEHLYTSKTSLAFYVKGPLSRARAHVRTAETPLKAITELSEFYEQSILPTKKVDTKYKESIAKIIDELPLPLPQQEGGPDVLDMKKRKSRKKKMVKLGKDCLWAEEDEFIAKWWRGRDIKGPVSAGDRAEEKRKEVADLRMRETKMQLLLMLEVMLLDTAASKLAESESEVPPVRADPDIKVESVEEESSAALLATTPRKLPKKERKKKRDWAAEIETVVDRLCIWHTVSLDDLVNTADDKSLKKDANGSTASKPNDSLRDFCKEVVLPFYSAKLPEQIKAICRKLGGPDISPKRPRLGHNTAPHLHRSSSSSASSSTKPKPGQALSTRTLERVLSEDHQLLRHVSPPTTFSRASSITAPIIPTLKRESSDRPASRGRILTKSVSFSNREIDLVADQKVHEAKRRKLDRLAQQKKELEAAIDALKKPDRRAVASQIMDEAEQRKRLEMDKKMAVQISATPRAKRVTGQSQLMDEPELPPLPMPRLVARGQDTTMFIPSSTVKPRIRPGLSNSASIPRSSAKKQAVLAAIHETPSRGLDKKTSNPLDLPVLSHPLVEPGDDTTIVATPAARRTLPDVGDHQSPGFNRSSSQPLPPSSQMTNPDEGLIMRRSRRPVLFTPLKKSDVRLDQAFRDAPIIPERAGHIMDRVMGGKGRGMDEGFEPLPGDHSGEARDSRAAEEMGTRLDDVDDGDIYDRLGWNDDFDL</sequence>
<dbReference type="EMBL" id="LGRB01000009">
    <property type="protein sequence ID" value="OCT51699.1"/>
    <property type="molecule type" value="Genomic_DNA"/>
</dbReference>
<dbReference type="Proteomes" id="UP000094526">
    <property type="component" value="Unassembled WGS sequence"/>
</dbReference>
<evidence type="ECO:0000259" key="3">
    <source>
        <dbReference type="Pfam" id="PF08639"/>
    </source>
</evidence>
<feature type="coiled-coil region" evidence="1">
    <location>
        <begin position="788"/>
        <end position="815"/>
    </location>
</feature>
<organism evidence="4 5">
    <name type="scientific">Cladophialophora carrionii</name>
    <dbReference type="NCBI Taxonomy" id="86049"/>
    <lineage>
        <taxon>Eukaryota</taxon>
        <taxon>Fungi</taxon>
        <taxon>Dikarya</taxon>
        <taxon>Ascomycota</taxon>
        <taxon>Pezizomycotina</taxon>
        <taxon>Eurotiomycetes</taxon>
        <taxon>Chaetothyriomycetidae</taxon>
        <taxon>Chaetothyriales</taxon>
        <taxon>Herpotrichiellaceae</taxon>
        <taxon>Cladophialophora</taxon>
    </lineage>
</organism>
<feature type="region of interest" description="Disordered" evidence="2">
    <location>
        <begin position="355"/>
        <end position="379"/>
    </location>
</feature>
<keyword evidence="5" id="KW-1185">Reference proteome</keyword>
<dbReference type="OrthoDB" id="15567at2759"/>
<protein>
    <recommendedName>
        <fullName evidence="3">DNA replication regulator Sld3 C-terminal domain-containing protein</fullName>
    </recommendedName>
</protein>
<reference evidence="5" key="1">
    <citation type="submission" date="2015-07" db="EMBL/GenBank/DDBJ databases">
        <authorList>
            <person name="Teixeira M.M."/>
            <person name="Souza R.C."/>
            <person name="Almeida L.G."/>
            <person name="Vicente V.A."/>
            <person name="de Hoog S."/>
            <person name="Bocca A.L."/>
            <person name="de Almeida S.R."/>
            <person name="Vasconcelos A.T."/>
            <person name="Felipe M.S."/>
        </authorList>
    </citation>
    <scope>NUCLEOTIDE SEQUENCE [LARGE SCALE GENOMIC DNA]</scope>
    <source>
        <strain evidence="5">KSF</strain>
    </source>
</reference>
<gene>
    <name evidence="4" type="ORF">CLCR_07947</name>
</gene>
<dbReference type="STRING" id="86049.A0A1C1CT78"/>
<dbReference type="Gene3D" id="1.20.58.2130">
    <property type="match status" value="1"/>
</dbReference>
<feature type="region of interest" description="Disordered" evidence="2">
    <location>
        <begin position="255"/>
        <end position="299"/>
    </location>
</feature>
<dbReference type="VEuPathDB" id="FungiDB:CLCR_07947"/>
<evidence type="ECO:0000256" key="1">
    <source>
        <dbReference type="SAM" id="Coils"/>
    </source>
</evidence>
<name>A0A1C1CT78_9EURO</name>
<evidence type="ECO:0000256" key="2">
    <source>
        <dbReference type="SAM" id="MobiDB-lite"/>
    </source>
</evidence>
<dbReference type="VEuPathDB" id="FungiDB:G647_06400"/>
<proteinExistence type="predicted"/>
<feature type="compositionally biased region" description="Polar residues" evidence="2">
    <location>
        <begin position="261"/>
        <end position="274"/>
    </location>
</feature>